<dbReference type="PANTHER" id="PTHR43102">
    <property type="entry name" value="SLR1143 PROTEIN"/>
    <property type="match status" value="1"/>
</dbReference>
<accession>A0A5C8UWC3</accession>
<protein>
    <recommendedName>
        <fullName evidence="1">GAF domain-containing protein</fullName>
    </recommendedName>
</protein>
<evidence type="ECO:0000259" key="1">
    <source>
        <dbReference type="Pfam" id="PF01590"/>
    </source>
</evidence>
<proteinExistence type="predicted"/>
<evidence type="ECO:0000313" key="2">
    <source>
        <dbReference type="EMBL" id="TXN31975.1"/>
    </source>
</evidence>
<gene>
    <name evidence="2" type="ORF">FVP33_03365</name>
</gene>
<dbReference type="AlphaFoldDB" id="A0A5C8UWC3"/>
<comment type="caution">
    <text evidence="2">The sequence shown here is derived from an EMBL/GenBank/DDBJ whole genome shotgun (WGS) entry which is preliminary data.</text>
</comment>
<dbReference type="SUPFAM" id="SSF52266">
    <property type="entry name" value="SGNH hydrolase"/>
    <property type="match status" value="1"/>
</dbReference>
<organism evidence="2 3">
    <name type="scientific">Lacisediminihabitans profunda</name>
    <dbReference type="NCBI Taxonomy" id="2594790"/>
    <lineage>
        <taxon>Bacteria</taxon>
        <taxon>Bacillati</taxon>
        <taxon>Actinomycetota</taxon>
        <taxon>Actinomycetes</taxon>
        <taxon>Micrococcales</taxon>
        <taxon>Microbacteriaceae</taxon>
        <taxon>Lacisediminihabitans</taxon>
    </lineage>
</organism>
<dbReference type="Proteomes" id="UP000321379">
    <property type="component" value="Unassembled WGS sequence"/>
</dbReference>
<sequence length="390" mass="41317">MPIVTALVRPIARVWLASVSRASLDLSRPTGTPQVHADGVDADRILLVADGPSVGHGQLSHELGLAGHLARRLSALTGRGADIDIVAEGNLTAAGCLSTLAGMDLSRYDALVLTIGANEALGLSSLGMWRRQLVDLLDHVENTAYGVPTFVIGVPSSTSRIHFPRMLARIVDRQVVLLNDATAAVCVGRPTVTLLPFDPPLSAGGNRNSSKSFDGWASLIAPAMWEKLDIASERPHEVRAPAEVALQPAFDDLTALGPESEARINVVTALARNLFGTTGVAIVFRQGDDVWVKSSLGMEGSADARIAELYRLTSGEVGLAVIEDTSTDPRTAHRPSSGQEQIRFFAAFPFASPDGRSAGALCIVDSGPRTMSRREEGLLQALAGRVQEEL</sequence>
<dbReference type="Pfam" id="PF01590">
    <property type="entry name" value="GAF"/>
    <property type="match status" value="1"/>
</dbReference>
<dbReference type="PANTHER" id="PTHR43102:SF2">
    <property type="entry name" value="GAF DOMAIN-CONTAINING PROTEIN"/>
    <property type="match status" value="1"/>
</dbReference>
<dbReference type="SUPFAM" id="SSF55781">
    <property type="entry name" value="GAF domain-like"/>
    <property type="match status" value="1"/>
</dbReference>
<reference evidence="2 3" key="1">
    <citation type="submission" date="2019-08" db="EMBL/GenBank/DDBJ databases">
        <title>Bacterial whole genome sequence for Glaciihabitans sp. CHu50b-6-2.</title>
        <authorList>
            <person name="Jin L."/>
        </authorList>
    </citation>
    <scope>NUCLEOTIDE SEQUENCE [LARGE SCALE GENOMIC DNA]</scope>
    <source>
        <strain evidence="2 3">CHu50b-6-2</strain>
    </source>
</reference>
<keyword evidence="3" id="KW-1185">Reference proteome</keyword>
<evidence type="ECO:0000313" key="3">
    <source>
        <dbReference type="Proteomes" id="UP000321379"/>
    </source>
</evidence>
<dbReference type="InterPro" id="IPR029016">
    <property type="entry name" value="GAF-like_dom_sf"/>
</dbReference>
<dbReference type="CDD" id="cd01836">
    <property type="entry name" value="FeeA_FeeB_like"/>
    <property type="match status" value="1"/>
</dbReference>
<feature type="domain" description="GAF" evidence="1">
    <location>
        <begin position="263"/>
        <end position="386"/>
    </location>
</feature>
<dbReference type="Gene3D" id="3.30.450.40">
    <property type="match status" value="1"/>
</dbReference>
<dbReference type="InterPro" id="IPR003018">
    <property type="entry name" value="GAF"/>
</dbReference>
<dbReference type="EMBL" id="VRMG01000004">
    <property type="protein sequence ID" value="TXN31975.1"/>
    <property type="molecule type" value="Genomic_DNA"/>
</dbReference>
<name>A0A5C8UWC3_9MICO</name>